<name>A0A067KQV9_JATCU</name>
<dbReference type="InterPro" id="IPR044861">
    <property type="entry name" value="IPNS-like_FE2OG_OXY"/>
</dbReference>
<reference evidence="2 3" key="1">
    <citation type="journal article" date="2014" name="PLoS ONE">
        <title>Global Analysis of Gene Expression Profiles in Physic Nut (Jatropha curcas L.) Seedlings Exposed to Salt Stress.</title>
        <authorList>
            <person name="Zhang L."/>
            <person name="Zhang C."/>
            <person name="Wu P."/>
            <person name="Chen Y."/>
            <person name="Li M."/>
            <person name="Jiang H."/>
            <person name="Wu G."/>
        </authorList>
    </citation>
    <scope>NUCLEOTIDE SEQUENCE [LARGE SCALE GENOMIC DNA]</scope>
    <source>
        <strain evidence="3">cv. GZQX0401</strain>
        <tissue evidence="2">Young leaves</tissue>
    </source>
</reference>
<protein>
    <recommendedName>
        <fullName evidence="1">Fe2OG dioxygenase domain-containing protein</fullName>
    </recommendedName>
</protein>
<organism evidence="2 3">
    <name type="scientific">Jatropha curcas</name>
    <name type="common">Barbados nut</name>
    <dbReference type="NCBI Taxonomy" id="180498"/>
    <lineage>
        <taxon>Eukaryota</taxon>
        <taxon>Viridiplantae</taxon>
        <taxon>Streptophyta</taxon>
        <taxon>Embryophyta</taxon>
        <taxon>Tracheophyta</taxon>
        <taxon>Spermatophyta</taxon>
        <taxon>Magnoliopsida</taxon>
        <taxon>eudicotyledons</taxon>
        <taxon>Gunneridae</taxon>
        <taxon>Pentapetalae</taxon>
        <taxon>rosids</taxon>
        <taxon>fabids</taxon>
        <taxon>Malpighiales</taxon>
        <taxon>Euphorbiaceae</taxon>
        <taxon>Crotonoideae</taxon>
        <taxon>Jatropheae</taxon>
        <taxon>Jatropha</taxon>
    </lineage>
</organism>
<dbReference type="EMBL" id="KK914408">
    <property type="protein sequence ID" value="KDP37378.1"/>
    <property type="molecule type" value="Genomic_DNA"/>
</dbReference>
<dbReference type="InterPro" id="IPR050231">
    <property type="entry name" value="Iron_ascorbate_oxido_reductase"/>
</dbReference>
<accession>A0A067KQV9</accession>
<dbReference type="Proteomes" id="UP000027138">
    <property type="component" value="Unassembled WGS sequence"/>
</dbReference>
<feature type="domain" description="Fe2OG dioxygenase" evidence="1">
    <location>
        <begin position="23"/>
        <end position="126"/>
    </location>
</feature>
<sequence length="175" mass="20119">MVVKMIFDGYGMEKYYQSHMESTAYFSRLVNYIVPQQNENETKLGLYPHTDKSFLTILHQNDVNGLEIQTKNGEWVDVDLSSFSNFLVMAGEGIMGWSNNRIDACDHRVTINSKEKRLSIGLFSYVKGIIKVPEEFVDEEHPLMYKPLDHIGLVHFFGSPEGHKQHRTLKAYSGL</sequence>
<proteinExistence type="predicted"/>
<evidence type="ECO:0000313" key="3">
    <source>
        <dbReference type="Proteomes" id="UP000027138"/>
    </source>
</evidence>
<evidence type="ECO:0000313" key="2">
    <source>
        <dbReference type="EMBL" id="KDP37378.1"/>
    </source>
</evidence>
<dbReference type="AlphaFoldDB" id="A0A067KQV9"/>
<evidence type="ECO:0000259" key="1">
    <source>
        <dbReference type="PROSITE" id="PS51471"/>
    </source>
</evidence>
<dbReference type="Pfam" id="PF03171">
    <property type="entry name" value="2OG-FeII_Oxy"/>
    <property type="match status" value="1"/>
</dbReference>
<gene>
    <name evidence="2" type="ORF">JCGZ_06832</name>
</gene>
<dbReference type="InterPro" id="IPR005123">
    <property type="entry name" value="Oxoglu/Fe-dep_dioxygenase_dom"/>
</dbReference>
<dbReference type="Gene3D" id="2.60.120.330">
    <property type="entry name" value="B-lactam Antibiotic, Isopenicillin N Synthase, Chain"/>
    <property type="match status" value="1"/>
</dbReference>
<dbReference type="OrthoDB" id="288590at2759"/>
<dbReference type="PROSITE" id="PS51471">
    <property type="entry name" value="FE2OG_OXY"/>
    <property type="match status" value="1"/>
</dbReference>
<dbReference type="SUPFAM" id="SSF51197">
    <property type="entry name" value="Clavaminate synthase-like"/>
    <property type="match status" value="1"/>
</dbReference>
<keyword evidence="3" id="KW-1185">Reference proteome</keyword>
<dbReference type="PANTHER" id="PTHR47990">
    <property type="entry name" value="2-OXOGLUTARATE (2OG) AND FE(II)-DEPENDENT OXYGENASE SUPERFAMILY PROTEIN-RELATED"/>
    <property type="match status" value="1"/>
</dbReference>
<dbReference type="InterPro" id="IPR027443">
    <property type="entry name" value="IPNS-like_sf"/>
</dbReference>